<evidence type="ECO:0000256" key="4">
    <source>
        <dbReference type="ARBA" id="ARBA00022723"/>
    </source>
</evidence>
<evidence type="ECO:0000313" key="16">
    <source>
        <dbReference type="Proteomes" id="UP000095280"/>
    </source>
</evidence>
<evidence type="ECO:0000256" key="7">
    <source>
        <dbReference type="ARBA" id="ARBA00022989"/>
    </source>
</evidence>
<reference evidence="17" key="1">
    <citation type="submission" date="2016-11" db="UniProtKB">
        <authorList>
            <consortium name="WormBaseParasite"/>
        </authorList>
    </citation>
    <scope>IDENTIFICATION</scope>
</reference>
<dbReference type="PANTHER" id="PTHR12428">
    <property type="entry name" value="OXA1"/>
    <property type="match status" value="1"/>
</dbReference>
<dbReference type="Pfam" id="PF02096">
    <property type="entry name" value="60KD_IMP"/>
    <property type="match status" value="1"/>
</dbReference>
<dbReference type="InterPro" id="IPR036671">
    <property type="entry name" value="DPH_MB_sf"/>
</dbReference>
<feature type="transmembrane region" description="Helical" evidence="14">
    <location>
        <begin position="325"/>
        <end position="344"/>
    </location>
</feature>
<dbReference type="GO" id="GO:0032979">
    <property type="term" value="P:protein insertion into mitochondrial inner membrane from matrix"/>
    <property type="evidence" value="ECO:0007669"/>
    <property type="project" value="TreeGrafter"/>
</dbReference>
<keyword evidence="6" id="KW-0809">Transit peptide</keyword>
<evidence type="ECO:0000256" key="9">
    <source>
        <dbReference type="ARBA" id="ARBA00023128"/>
    </source>
</evidence>
<evidence type="ECO:0000256" key="8">
    <source>
        <dbReference type="ARBA" id="ARBA00023004"/>
    </source>
</evidence>
<evidence type="ECO:0000313" key="17">
    <source>
        <dbReference type="WBParaSite" id="maker-uti_cns_0012467-snap-gene-0.2-mRNA-1"/>
    </source>
</evidence>
<dbReference type="FunFam" id="3.10.660.10:FF:000001">
    <property type="entry name" value="Diphthamide biosynthesis 3"/>
    <property type="match status" value="1"/>
</dbReference>
<evidence type="ECO:0000256" key="1">
    <source>
        <dbReference type="ARBA" id="ARBA00004448"/>
    </source>
</evidence>
<evidence type="ECO:0000256" key="3">
    <source>
        <dbReference type="ARBA" id="ARBA00022692"/>
    </source>
</evidence>
<feature type="transmembrane region" description="Helical" evidence="14">
    <location>
        <begin position="246"/>
        <end position="268"/>
    </location>
</feature>
<dbReference type="InterPro" id="IPR028055">
    <property type="entry name" value="YidC/Oxa/ALB_C"/>
</dbReference>
<comment type="similarity">
    <text evidence="11">Belongs to the DPH3 family.</text>
</comment>
<keyword evidence="16" id="KW-1185">Reference proteome</keyword>
<keyword evidence="8" id="KW-0408">Iron</keyword>
<comment type="similarity">
    <text evidence="2 12">Belongs to the OXA1/ALB3/YidC family.</text>
</comment>
<comment type="subcellular location">
    <subcellularLocation>
        <location evidence="12">Membrane</location>
        <topology evidence="12">Multi-pass membrane protein</topology>
    </subcellularLocation>
    <subcellularLocation>
        <location evidence="1">Mitochondrion inner membrane</location>
        <topology evidence="1">Multi-pass membrane protein</topology>
    </subcellularLocation>
</comment>
<dbReference type="Gene3D" id="3.10.660.10">
    <property type="entry name" value="DPH Zinc finger"/>
    <property type="match status" value="1"/>
</dbReference>
<evidence type="ECO:0000256" key="2">
    <source>
        <dbReference type="ARBA" id="ARBA00009877"/>
    </source>
</evidence>
<feature type="transmembrane region" description="Helical" evidence="14">
    <location>
        <begin position="408"/>
        <end position="431"/>
    </location>
</feature>
<protein>
    <submittedName>
        <fullName evidence="17">DPH-type MB domain-containing protein</fullName>
    </submittedName>
</protein>
<dbReference type="PROSITE" id="PS51074">
    <property type="entry name" value="DPH_MB"/>
    <property type="match status" value="1"/>
</dbReference>
<proteinExistence type="inferred from homology"/>
<dbReference type="Pfam" id="PF05207">
    <property type="entry name" value="Zn_ribbon_CSL"/>
    <property type="match status" value="1"/>
</dbReference>
<keyword evidence="4" id="KW-0479">Metal-binding</keyword>
<evidence type="ECO:0000256" key="13">
    <source>
        <dbReference type="SAM" id="MobiDB-lite"/>
    </source>
</evidence>
<dbReference type="GO" id="GO:0005743">
    <property type="term" value="C:mitochondrial inner membrane"/>
    <property type="evidence" value="ECO:0007669"/>
    <property type="project" value="UniProtKB-SubCell"/>
</dbReference>
<evidence type="ECO:0000256" key="12">
    <source>
        <dbReference type="RuleBase" id="RU003945"/>
    </source>
</evidence>
<evidence type="ECO:0000256" key="5">
    <source>
        <dbReference type="ARBA" id="ARBA00022792"/>
    </source>
</evidence>
<dbReference type="GO" id="GO:0032977">
    <property type="term" value="F:membrane insertase activity"/>
    <property type="evidence" value="ECO:0007669"/>
    <property type="project" value="InterPro"/>
</dbReference>
<dbReference type="InterPro" id="IPR001708">
    <property type="entry name" value="YidC/ALB3/OXA1/COX18"/>
</dbReference>
<evidence type="ECO:0000256" key="10">
    <source>
        <dbReference type="ARBA" id="ARBA00023136"/>
    </source>
</evidence>
<accession>A0A1I8IH42</accession>
<keyword evidence="9" id="KW-0496">Mitochondrion</keyword>
<feature type="transmembrane region" description="Helical" evidence="14">
    <location>
        <begin position="371"/>
        <end position="388"/>
    </location>
</feature>
<evidence type="ECO:0000256" key="6">
    <source>
        <dbReference type="ARBA" id="ARBA00022946"/>
    </source>
</evidence>
<dbReference type="InterPro" id="IPR007872">
    <property type="entry name" value="DPH_MB_dom"/>
</dbReference>
<dbReference type="SUPFAM" id="SSF144217">
    <property type="entry name" value="CSL zinc finger"/>
    <property type="match status" value="1"/>
</dbReference>
<dbReference type="PANTHER" id="PTHR12428:SF66">
    <property type="entry name" value="MITOCHONDRIAL INNER MEMBRANE PROTEIN OXA1L"/>
    <property type="match status" value="1"/>
</dbReference>
<feature type="domain" description="DPH-type MB" evidence="15">
    <location>
        <begin position="770"/>
        <end position="826"/>
    </location>
</feature>
<dbReference type="WBParaSite" id="maker-uti_cns_0012467-snap-gene-0.2-mRNA-1">
    <property type="protein sequence ID" value="maker-uti_cns_0012467-snap-gene-0.2-mRNA-1"/>
    <property type="gene ID" value="maker-uti_cns_0012467-snap-gene-0.2"/>
</dbReference>
<dbReference type="Proteomes" id="UP000095280">
    <property type="component" value="Unplaced"/>
</dbReference>
<evidence type="ECO:0000256" key="14">
    <source>
        <dbReference type="SAM" id="Phobius"/>
    </source>
</evidence>
<evidence type="ECO:0000259" key="15">
    <source>
        <dbReference type="PROSITE" id="PS51074"/>
    </source>
</evidence>
<keyword evidence="10 14" id="KW-0472">Membrane</keyword>
<sequence>MDSKLRARMLTSCGLEQHFIVEAQLQFGHTAQHVAGRADKQVDILDDVEENFIFAILDTVGAPGHLRLRGLGWARRVCQVFAIAQIKGVISKGSAIQLYLLAFQGNSRPTDSKEACSHAPSTCVQSCYQSRVASTSCYLVAAAACRPAALPGCRLLLQTSKRLPHCSRICFQRNLATGNSTTTSAAAGVLSETQLGVYLPAPEGLVNAKISAGVDPSLAELGLATSAWPADLVQRTLEWLHCSAELPWWAGITAFVVSARILLFPVMVMHRRNCNLYINALSSQQTQTATLLQAVKSGRMEEAEWLQKQLTDQMHKQTLPLLKRVMACPLLAFLPVFGSTFYALNRLSTSGLPSLESGGAFWFADLTLPDPYLGLPVLSIATTYAMLLTGSEMPQLNKLPGSKFTKTLLFGLPLVALPLAMHFSAAVVYFWSLNNVLSLAQGTLLKRPAVAKALNIPQVNIGRAFSGAGANPLAEFREIFDAKRGSEMPRVMEEQMRNLRDQRQQQQQQQQSSGVSDRKDSSIAKPPPVIMLATATLVARCRHSRLSTPCRFHRLFSGDAALNAGLCVLAGAAACLTPPWAAVTRRELTARCAHLTGGVAAFADCVDAHRIKNLSAYRRRLQDCERHWAGFTRRAGYAVLLHVGCRAVAVSTAAVAVQLLVEPVLSLDSQAVLALAVGATAFWRPFRLARLTGLQSAHLVCPHYPRAVQLAALASSAPYFLASGAIGAVYAAPPQLALMLGAFLIGQAAKGAILDTAWARRRWRLPMSVYHDEIEIEDMEWCQDEAKFYYPCPCGDQFEISLEELEGGEDVAKCPSCSLIIRVIFEEADLNRLVVGAAQLGIGSAKKNKLQLIVIYDYNICSRFTDDVAGDWLQSNSTAGGHGLALRRAGVADAHAAAPAVVNAPLAVERLFTVAALADVLVALPVGGPGEAFDSTGGAAVHRAAGGGQQFGVLPQLRVVSDHRGWRAAGAAVAGQQQTQEECDAHLIRAVAADMSPVVAAAVAETLAAASAVMLVHGGANGADGKVDAIQQSLSGIQRAFSSGHNVGVVPDVANLGADHFGPLGILVAVPVLPAAVDNAAGLAQEHFVIPFGCVAAVRIRRRQVTATPSRAVVHAEGALGLAAHAPAAADDSDGTGRANFVRVQRPVQALAQRLEIGRLAGGAANADVNQFGVGARLASRVQSLESVAQVLREKSVLYERLASPRNRNMSFCSRSALMRYRIMSLMARICGSGEWEILTMTATSTLGVQHQSPTLTVQRGPDPNCAALRPGRRGKHRPAVEEGMIQRMRFAVTGLAKYGNDFDWRVRPAVESLAQFVRRAALQFLVAVDQ</sequence>
<feature type="region of interest" description="Disordered" evidence="13">
    <location>
        <begin position="497"/>
        <end position="524"/>
    </location>
</feature>
<keyword evidence="7 14" id="KW-1133">Transmembrane helix</keyword>
<keyword evidence="5" id="KW-0999">Mitochondrion inner membrane</keyword>
<dbReference type="CDD" id="cd20069">
    <property type="entry name" value="5TM_Oxa1-like"/>
    <property type="match status" value="1"/>
</dbReference>
<evidence type="ECO:0000256" key="11">
    <source>
        <dbReference type="ARBA" id="ARBA00024032"/>
    </source>
</evidence>
<name>A0A1I8IH42_9PLAT</name>
<organism evidence="16 17">
    <name type="scientific">Macrostomum lignano</name>
    <dbReference type="NCBI Taxonomy" id="282301"/>
    <lineage>
        <taxon>Eukaryota</taxon>
        <taxon>Metazoa</taxon>
        <taxon>Spiralia</taxon>
        <taxon>Lophotrochozoa</taxon>
        <taxon>Platyhelminthes</taxon>
        <taxon>Rhabditophora</taxon>
        <taxon>Macrostomorpha</taxon>
        <taxon>Macrostomida</taxon>
        <taxon>Macrostomidae</taxon>
        <taxon>Macrostomum</taxon>
    </lineage>
</organism>
<dbReference type="GO" id="GO:0046872">
    <property type="term" value="F:metal ion binding"/>
    <property type="evidence" value="ECO:0007669"/>
    <property type="project" value="UniProtKB-KW"/>
</dbReference>
<keyword evidence="3 12" id="KW-0812">Transmembrane</keyword>